<geneLocation type="mitochondrion" evidence="20"/>
<dbReference type="GO" id="GO:0004129">
    <property type="term" value="F:cytochrome-c oxidase activity"/>
    <property type="evidence" value="ECO:0007669"/>
    <property type="project" value="UniProtKB-EC"/>
</dbReference>
<dbReference type="InterPro" id="IPR011759">
    <property type="entry name" value="Cyt_c_oxidase_su2_TM_dom"/>
</dbReference>
<dbReference type="EMBL" id="MN587873">
    <property type="protein sequence ID" value="QGX43494.1"/>
    <property type="molecule type" value="Genomic_DNA"/>
</dbReference>
<dbReference type="InterPro" id="IPR036257">
    <property type="entry name" value="Cyt_c_oxidase_su2_TM_sf"/>
</dbReference>
<evidence type="ECO:0000259" key="18">
    <source>
        <dbReference type="PROSITE" id="PS50857"/>
    </source>
</evidence>
<dbReference type="GO" id="GO:0005743">
    <property type="term" value="C:mitochondrial inner membrane"/>
    <property type="evidence" value="ECO:0007669"/>
    <property type="project" value="UniProtKB-SubCell"/>
</dbReference>
<comment type="similarity">
    <text evidence="2 16">Belongs to the cytochrome c oxidase subunit 2 family.</text>
</comment>
<dbReference type="PANTHER" id="PTHR22888:SF9">
    <property type="entry name" value="CYTOCHROME C OXIDASE SUBUNIT 2"/>
    <property type="match status" value="1"/>
</dbReference>
<keyword evidence="11 16" id="KW-0249">Electron transport</keyword>
<keyword evidence="16 20" id="KW-0496">Mitochondrion</keyword>
<protein>
    <recommendedName>
        <fullName evidence="3 16">Cytochrome c oxidase subunit 2</fullName>
    </recommendedName>
</protein>
<keyword evidence="8 16" id="KW-0999">Mitochondrion inner membrane</keyword>
<proteinExistence type="inferred from homology"/>
<evidence type="ECO:0000256" key="9">
    <source>
        <dbReference type="ARBA" id="ARBA00022842"/>
    </source>
</evidence>
<dbReference type="InterPro" id="IPR002429">
    <property type="entry name" value="CcO_II-like_C"/>
</dbReference>
<organism evidence="20">
    <name type="scientific">Thoosa mismalolli</name>
    <dbReference type="NCBI Taxonomy" id="1859164"/>
    <lineage>
        <taxon>Eukaryota</taxon>
        <taxon>Metazoa</taxon>
        <taxon>Porifera</taxon>
        <taxon>Demospongiae</taxon>
        <taxon>Heteroscleromorpha</taxon>
        <taxon>Tetractinellida</taxon>
        <taxon>Astrophorina</taxon>
        <taxon>Thoosidae</taxon>
        <taxon>Thoosa</taxon>
    </lineage>
</organism>
<evidence type="ECO:0000256" key="8">
    <source>
        <dbReference type="ARBA" id="ARBA00022792"/>
    </source>
</evidence>
<dbReference type="NCBIfam" id="TIGR02866">
    <property type="entry name" value="CoxB"/>
    <property type="match status" value="1"/>
</dbReference>
<evidence type="ECO:0000256" key="15">
    <source>
        <dbReference type="ARBA" id="ARBA00049512"/>
    </source>
</evidence>
<dbReference type="PRINTS" id="PR01166">
    <property type="entry name" value="CYCOXIDASEII"/>
</dbReference>
<dbReference type="InterPro" id="IPR008972">
    <property type="entry name" value="Cupredoxin"/>
</dbReference>
<keyword evidence="13 16" id="KW-0186">Copper</keyword>
<feature type="transmembrane region" description="Helical" evidence="17">
    <location>
        <begin position="47"/>
        <end position="71"/>
    </location>
</feature>
<dbReference type="GO" id="GO:0016491">
    <property type="term" value="F:oxidoreductase activity"/>
    <property type="evidence" value="ECO:0007669"/>
    <property type="project" value="InterPro"/>
</dbReference>
<dbReference type="SUPFAM" id="SSF49503">
    <property type="entry name" value="Cupredoxins"/>
    <property type="match status" value="1"/>
</dbReference>
<keyword evidence="5 16" id="KW-0679">Respiratory chain</keyword>
<evidence type="ECO:0000256" key="12">
    <source>
        <dbReference type="ARBA" id="ARBA00022989"/>
    </source>
</evidence>
<keyword evidence="14 16" id="KW-0472">Membrane</keyword>
<feature type="domain" description="Cytochrome oxidase subunit II copper A binding" evidence="18">
    <location>
        <begin position="112"/>
        <end position="247"/>
    </location>
</feature>
<dbReference type="InterPro" id="IPR001505">
    <property type="entry name" value="Copper_CuA"/>
</dbReference>
<evidence type="ECO:0000256" key="1">
    <source>
        <dbReference type="ARBA" id="ARBA00004448"/>
    </source>
</evidence>
<dbReference type="AlphaFoldDB" id="A0A6B9DD62"/>
<evidence type="ECO:0000256" key="10">
    <source>
        <dbReference type="ARBA" id="ARBA00022967"/>
    </source>
</evidence>
<feature type="domain" description="Cytochrome oxidase subunit II transmembrane region profile" evidence="19">
    <location>
        <begin position="21"/>
        <end position="111"/>
    </location>
</feature>
<dbReference type="Gene3D" id="1.10.287.90">
    <property type="match status" value="1"/>
</dbReference>
<dbReference type="CDD" id="cd13912">
    <property type="entry name" value="CcO_II_C"/>
    <property type="match status" value="1"/>
</dbReference>
<dbReference type="GO" id="GO:0042773">
    <property type="term" value="P:ATP synthesis coupled electron transport"/>
    <property type="evidence" value="ECO:0007669"/>
    <property type="project" value="TreeGrafter"/>
</dbReference>
<dbReference type="PROSITE" id="PS50857">
    <property type="entry name" value="COX2_CUA"/>
    <property type="match status" value="1"/>
</dbReference>
<comment type="cofactor">
    <cofactor evidence="16">
        <name>Cu cation</name>
        <dbReference type="ChEBI" id="CHEBI:23378"/>
    </cofactor>
    <text evidence="16">Binds a copper A center.</text>
</comment>
<keyword evidence="7 16" id="KW-0479">Metal-binding</keyword>
<dbReference type="SUPFAM" id="SSF81464">
    <property type="entry name" value="Cytochrome c oxidase subunit II-like, transmembrane region"/>
    <property type="match status" value="1"/>
</dbReference>
<dbReference type="PANTHER" id="PTHR22888">
    <property type="entry name" value="CYTOCHROME C OXIDASE, SUBUNIT II"/>
    <property type="match status" value="1"/>
</dbReference>
<evidence type="ECO:0000259" key="19">
    <source>
        <dbReference type="PROSITE" id="PS50999"/>
    </source>
</evidence>
<evidence type="ECO:0000256" key="14">
    <source>
        <dbReference type="ARBA" id="ARBA00023136"/>
    </source>
</evidence>
<evidence type="ECO:0000256" key="6">
    <source>
        <dbReference type="ARBA" id="ARBA00022692"/>
    </source>
</evidence>
<keyword evidence="6 16" id="KW-0812">Transmembrane</keyword>
<dbReference type="PROSITE" id="PS00078">
    <property type="entry name" value="COX2"/>
    <property type="match status" value="1"/>
</dbReference>
<dbReference type="InterPro" id="IPR045187">
    <property type="entry name" value="CcO_II"/>
</dbReference>
<sequence>MVVEILKERMENLLCLILRDNSEPWQLGFQDAGSVRMEESVLFHDEIMFILTVIVITILWLLVRILTVGHYYKYLFEGTLIEIVWTLMPIFVLIFIAIPSLKLLYMMEEAIDPSLTVKATGHQWYWSYEYSDYNIDNIEFDSYMLPVYELNKGDSRLLEVDNRLILPVLTKIRILVTGADVLHAFSIPSMGLKLDAVPGRLNQIGLLIKRCGVFYGQCSELCGANHSFMPIVAECVTLEDYIFWTLVIMPFD</sequence>
<evidence type="ECO:0000256" key="3">
    <source>
        <dbReference type="ARBA" id="ARBA00015946"/>
    </source>
</evidence>
<dbReference type="Pfam" id="PF02790">
    <property type="entry name" value="COX2_TM"/>
    <property type="match status" value="1"/>
</dbReference>
<comment type="catalytic activity">
    <reaction evidence="15">
        <text>4 Fe(II)-[cytochrome c] + O2 + 8 H(+)(in) = 4 Fe(III)-[cytochrome c] + 2 H2O + 4 H(+)(out)</text>
        <dbReference type="Rhea" id="RHEA:11436"/>
        <dbReference type="Rhea" id="RHEA-COMP:10350"/>
        <dbReference type="Rhea" id="RHEA-COMP:14399"/>
        <dbReference type="ChEBI" id="CHEBI:15377"/>
        <dbReference type="ChEBI" id="CHEBI:15378"/>
        <dbReference type="ChEBI" id="CHEBI:15379"/>
        <dbReference type="ChEBI" id="CHEBI:29033"/>
        <dbReference type="ChEBI" id="CHEBI:29034"/>
        <dbReference type="EC" id="7.1.1.9"/>
    </reaction>
    <physiologicalReaction direction="left-to-right" evidence="15">
        <dbReference type="Rhea" id="RHEA:11437"/>
    </physiologicalReaction>
</comment>
<evidence type="ECO:0000256" key="2">
    <source>
        <dbReference type="ARBA" id="ARBA00007866"/>
    </source>
</evidence>
<reference evidence="20" key="1">
    <citation type="submission" date="2019-10" db="EMBL/GenBank/DDBJ databases">
        <title>The Complete mitogenome of excavating sponge Thoosa mismalolli (Demospongiae, Tetractinellida, Thoosidae) from Mexican East Pacific.</title>
        <authorList>
            <person name="Bautista-Guerrero E."/>
            <person name="Llera-Herrera R."/>
            <person name="Cruz-Barraza J.A."/>
            <person name="Rocha-Olivares A."/>
            <person name="Carballo J.L."/>
        </authorList>
    </citation>
    <scope>NUCLEOTIDE SEQUENCE</scope>
</reference>
<evidence type="ECO:0000256" key="13">
    <source>
        <dbReference type="ARBA" id="ARBA00023008"/>
    </source>
</evidence>
<keyword evidence="12 17" id="KW-1133">Transmembrane helix</keyword>
<evidence type="ECO:0000256" key="5">
    <source>
        <dbReference type="ARBA" id="ARBA00022660"/>
    </source>
</evidence>
<keyword evidence="10" id="KW-1278">Translocase</keyword>
<evidence type="ECO:0000256" key="17">
    <source>
        <dbReference type="SAM" id="Phobius"/>
    </source>
</evidence>
<dbReference type="InterPro" id="IPR034210">
    <property type="entry name" value="CcO_II_C"/>
</dbReference>
<dbReference type="InterPro" id="IPR014222">
    <property type="entry name" value="Cyt_c_oxidase_su2"/>
</dbReference>
<name>A0A6B9DD62_9METZ</name>
<evidence type="ECO:0000256" key="16">
    <source>
        <dbReference type="RuleBase" id="RU000457"/>
    </source>
</evidence>
<keyword evidence="4 16" id="KW-0813">Transport</keyword>
<dbReference type="FunFam" id="2.60.40.420:FF:000001">
    <property type="entry name" value="Cytochrome c oxidase subunit 2"/>
    <property type="match status" value="1"/>
</dbReference>
<dbReference type="GO" id="GO:0005507">
    <property type="term" value="F:copper ion binding"/>
    <property type="evidence" value="ECO:0007669"/>
    <property type="project" value="InterPro"/>
</dbReference>
<dbReference type="Gene3D" id="2.60.40.420">
    <property type="entry name" value="Cupredoxins - blue copper proteins"/>
    <property type="match status" value="1"/>
</dbReference>
<comment type="function">
    <text evidence="16">Component of the cytochrome c oxidase, the last enzyme in the mitochondrial electron transport chain which drives oxidative phosphorylation. The respiratory chain contains 3 multisubunit complexes succinate dehydrogenase (complex II, CII), ubiquinol-cytochrome c oxidoreductase (cytochrome b-c1 complex, complex III, CIII) and cytochrome c oxidase (complex IV, CIV), that cooperate to transfer electrons derived from NADH and succinate to molecular oxygen, creating an electrochemical gradient over the inner membrane that drives transmembrane transport and the ATP synthase. Cytochrome c oxidase is the component of the respiratory chain that catalyzes the reduction of oxygen to water. Electrons originating from reduced cytochrome c in the intermembrane space (IMS) are transferred via the dinuclear copper A center (CU(A)) of subunit 2 and heme A of subunit 1 to the active site in subunit 1, a binuclear center (BNC) formed by heme A3 and copper B (CU(B)). The BNC reduces molecular oxygen to 2 water molecules using 4 electrons from cytochrome c in the IMS and 4 protons from the mitochondrial matrix.</text>
</comment>
<evidence type="ECO:0000256" key="11">
    <source>
        <dbReference type="ARBA" id="ARBA00022982"/>
    </source>
</evidence>
<accession>A0A6B9DD62</accession>
<feature type="transmembrane region" description="Helical" evidence="17">
    <location>
        <begin position="83"/>
        <end position="105"/>
    </location>
</feature>
<dbReference type="PROSITE" id="PS50999">
    <property type="entry name" value="COX2_TM"/>
    <property type="match status" value="1"/>
</dbReference>
<evidence type="ECO:0000256" key="7">
    <source>
        <dbReference type="ARBA" id="ARBA00022723"/>
    </source>
</evidence>
<evidence type="ECO:0000313" key="20">
    <source>
        <dbReference type="EMBL" id="QGX43494.1"/>
    </source>
</evidence>
<gene>
    <name evidence="20" type="primary">cox2</name>
</gene>
<comment type="subcellular location">
    <subcellularLocation>
        <location evidence="1 16">Mitochondrion inner membrane</location>
        <topology evidence="1 16">Multi-pass membrane protein</topology>
    </subcellularLocation>
</comment>
<keyword evidence="9" id="KW-0460">Magnesium</keyword>
<evidence type="ECO:0000256" key="4">
    <source>
        <dbReference type="ARBA" id="ARBA00022448"/>
    </source>
</evidence>
<dbReference type="Pfam" id="PF00116">
    <property type="entry name" value="COX2"/>
    <property type="match status" value="1"/>
</dbReference>